<feature type="transmembrane region" description="Helical" evidence="5">
    <location>
        <begin position="175"/>
        <end position="196"/>
    </location>
</feature>
<keyword evidence="4 5" id="KW-0472">Membrane</keyword>
<feature type="transmembrane region" description="Helical" evidence="5">
    <location>
        <begin position="235"/>
        <end position="252"/>
    </location>
</feature>
<dbReference type="SUPFAM" id="SSF52499">
    <property type="entry name" value="Isochorismatase-like hydrolases"/>
    <property type="match status" value="1"/>
</dbReference>
<dbReference type="InterPro" id="IPR000868">
    <property type="entry name" value="Isochorismatase-like_dom"/>
</dbReference>
<feature type="transmembrane region" description="Helical" evidence="5">
    <location>
        <begin position="360"/>
        <end position="379"/>
    </location>
</feature>
<dbReference type="GO" id="GO:0022857">
    <property type="term" value="F:transmembrane transporter activity"/>
    <property type="evidence" value="ECO:0007669"/>
    <property type="project" value="InterPro"/>
</dbReference>
<reference evidence="7 8" key="1">
    <citation type="submission" date="2023-06" db="EMBL/GenBank/DDBJ databases">
        <authorList>
            <person name="Oyuntsetseg B."/>
            <person name="Kim S.B."/>
        </authorList>
    </citation>
    <scope>NUCLEOTIDE SEQUENCE [LARGE SCALE GENOMIC DNA]</scope>
    <source>
        <strain evidence="7 8">2-15</strain>
    </source>
</reference>
<evidence type="ECO:0000313" key="8">
    <source>
        <dbReference type="Proteomes" id="UP001236014"/>
    </source>
</evidence>
<keyword evidence="3 5" id="KW-1133">Transmembrane helix</keyword>
<dbReference type="Gene3D" id="1.20.1250.20">
    <property type="entry name" value="MFS general substrate transporter like domains"/>
    <property type="match status" value="1"/>
</dbReference>
<evidence type="ECO:0000256" key="2">
    <source>
        <dbReference type="ARBA" id="ARBA00022692"/>
    </source>
</evidence>
<dbReference type="GO" id="GO:0005886">
    <property type="term" value="C:plasma membrane"/>
    <property type="evidence" value="ECO:0007669"/>
    <property type="project" value="UniProtKB-SubCell"/>
</dbReference>
<feature type="transmembrane region" description="Helical" evidence="5">
    <location>
        <begin position="112"/>
        <end position="133"/>
    </location>
</feature>
<feature type="transmembrane region" description="Helical" evidence="5">
    <location>
        <begin position="337"/>
        <end position="354"/>
    </location>
</feature>
<evidence type="ECO:0000256" key="3">
    <source>
        <dbReference type="ARBA" id="ARBA00022989"/>
    </source>
</evidence>
<dbReference type="InterPro" id="IPR036380">
    <property type="entry name" value="Isochorismatase-like_sf"/>
</dbReference>
<dbReference type="Pfam" id="PF00857">
    <property type="entry name" value="Isochorismatase"/>
    <property type="match status" value="1"/>
</dbReference>
<dbReference type="InterPro" id="IPR020846">
    <property type="entry name" value="MFS_dom"/>
</dbReference>
<evidence type="ECO:0000256" key="5">
    <source>
        <dbReference type="SAM" id="Phobius"/>
    </source>
</evidence>
<dbReference type="InterPro" id="IPR036259">
    <property type="entry name" value="MFS_trans_sf"/>
</dbReference>
<accession>A0A9Y2IF07</accession>
<evidence type="ECO:0000313" key="7">
    <source>
        <dbReference type="EMBL" id="WIX78862.1"/>
    </source>
</evidence>
<feature type="transmembrane region" description="Helical" evidence="5">
    <location>
        <begin position="58"/>
        <end position="75"/>
    </location>
</feature>
<dbReference type="PANTHER" id="PTHR42718:SF39">
    <property type="entry name" value="ACTINORHODIN TRANSPORTER-RELATED"/>
    <property type="match status" value="1"/>
</dbReference>
<dbReference type="CDD" id="cd00431">
    <property type="entry name" value="cysteine_hydrolases"/>
    <property type="match status" value="1"/>
</dbReference>
<dbReference type="EMBL" id="CP127294">
    <property type="protein sequence ID" value="WIX78862.1"/>
    <property type="molecule type" value="Genomic_DNA"/>
</dbReference>
<feature type="transmembrane region" description="Helical" evidence="5">
    <location>
        <begin position="208"/>
        <end position="229"/>
    </location>
</feature>
<keyword evidence="2 5" id="KW-0812">Transmembrane</keyword>
<feature type="transmembrane region" description="Helical" evidence="5">
    <location>
        <begin position="306"/>
        <end position="325"/>
    </location>
</feature>
<feature type="transmembrane region" description="Helical" evidence="5">
    <location>
        <begin position="145"/>
        <end position="163"/>
    </location>
</feature>
<feature type="domain" description="Major facilitator superfamily (MFS) profile" evidence="6">
    <location>
        <begin position="21"/>
        <end position="458"/>
    </location>
</feature>
<proteinExistence type="predicted"/>
<evidence type="ECO:0000259" key="6">
    <source>
        <dbReference type="PROSITE" id="PS50850"/>
    </source>
</evidence>
<organism evidence="7 8">
    <name type="scientific">Amycolatopsis carbonis</name>
    <dbReference type="NCBI Taxonomy" id="715471"/>
    <lineage>
        <taxon>Bacteria</taxon>
        <taxon>Bacillati</taxon>
        <taxon>Actinomycetota</taxon>
        <taxon>Actinomycetes</taxon>
        <taxon>Pseudonocardiales</taxon>
        <taxon>Pseudonocardiaceae</taxon>
        <taxon>Amycolatopsis</taxon>
    </lineage>
</organism>
<feature type="transmembrane region" description="Helical" evidence="5">
    <location>
        <begin position="432"/>
        <end position="449"/>
    </location>
</feature>
<gene>
    <name evidence="7" type="ORF">QRX50_47310</name>
</gene>
<protein>
    <submittedName>
        <fullName evidence="7">MFS transporter</fullName>
    </submittedName>
</protein>
<dbReference type="SUPFAM" id="SSF103473">
    <property type="entry name" value="MFS general substrate transporter"/>
    <property type="match status" value="1"/>
</dbReference>
<sequence length="658" mass="69713">MSTPVKTRERLGAGDGFDRKLIAPLVSGAILNPINSTIVSVALVPIGVALGAPPSQTAWLISALYLATAVGQPVVGRLIDIYGPRRLFLPATALVGVAGVIGALAPNLAVLIVARVILGFGTCAGYPAAMRLIRDEGRRTGKDSPAGVLTILAIATQTIAVIGPPLGGLLIGLGGWQATLAINIPIAIVAFVLGRLRFPRDERAPGKLNLDFPGMALFATTLVALLLFLMNPHAGSWYLVVITVLAAAAFTVHELRHPRPFIDLRVLGGNVPLLLTYGRALLAYVVSYSFIYGFTQWLEDGRGLSASTTGLVTLPMFATGIVVSAITGRRQGLRGKLVVAAVAQLVACVLLLTLMPASPLWTIVGIVLIFGIPQGLNSLALQNAVYRQANSDDVGTSAGLLRTFGYLGAIVSSAAQGGFYGQRADTGGLHHLAWFLVIASVVFLLVNVLDRTLARSTHPERHPEMTEQLDPARTALLVMDYQAGIVSRVADDQALVDRVDTAIADVRAHGGHVGWVRVGFDDAEFDAIPSTSVFARMVSPESRAVMHAAAPATQIDERLSPQPQDVSVRKIRVGAFTTTDLDTQLRGRDVDTLVLAGISTSGVVLSTVREAMDRDYRILVLDDASADPEPGTHEFLTGTIFPKFATVLDVDALTKLWA</sequence>
<dbReference type="AlphaFoldDB" id="A0A9Y2IF07"/>
<dbReference type="PANTHER" id="PTHR42718">
    <property type="entry name" value="MAJOR FACILITATOR SUPERFAMILY MULTIDRUG TRANSPORTER MFSC"/>
    <property type="match status" value="1"/>
</dbReference>
<comment type="subcellular location">
    <subcellularLocation>
        <location evidence="1">Cell membrane</location>
        <topology evidence="1">Multi-pass membrane protein</topology>
    </subcellularLocation>
</comment>
<dbReference type="Gene3D" id="3.40.50.850">
    <property type="entry name" value="Isochorismatase-like"/>
    <property type="match status" value="1"/>
</dbReference>
<keyword evidence="8" id="KW-1185">Reference proteome</keyword>
<feature type="transmembrane region" description="Helical" evidence="5">
    <location>
        <begin position="21"/>
        <end position="46"/>
    </location>
</feature>
<dbReference type="Proteomes" id="UP001236014">
    <property type="component" value="Chromosome"/>
</dbReference>
<dbReference type="Pfam" id="PF07690">
    <property type="entry name" value="MFS_1"/>
    <property type="match status" value="1"/>
</dbReference>
<feature type="transmembrane region" description="Helical" evidence="5">
    <location>
        <begin position="87"/>
        <end position="106"/>
    </location>
</feature>
<dbReference type="KEGG" id="acab:QRX50_47310"/>
<name>A0A9Y2IF07_9PSEU</name>
<dbReference type="RefSeq" id="WP_285969563.1">
    <property type="nucleotide sequence ID" value="NZ_CP127294.1"/>
</dbReference>
<feature type="transmembrane region" description="Helical" evidence="5">
    <location>
        <begin position="273"/>
        <end position="294"/>
    </location>
</feature>
<feature type="transmembrane region" description="Helical" evidence="5">
    <location>
        <begin position="400"/>
        <end position="420"/>
    </location>
</feature>
<dbReference type="PROSITE" id="PS50850">
    <property type="entry name" value="MFS"/>
    <property type="match status" value="1"/>
</dbReference>
<evidence type="ECO:0000256" key="4">
    <source>
        <dbReference type="ARBA" id="ARBA00023136"/>
    </source>
</evidence>
<dbReference type="InterPro" id="IPR011701">
    <property type="entry name" value="MFS"/>
</dbReference>
<evidence type="ECO:0000256" key="1">
    <source>
        <dbReference type="ARBA" id="ARBA00004651"/>
    </source>
</evidence>